<keyword evidence="6" id="KW-0520">NAD</keyword>
<dbReference type="GO" id="GO:0046872">
    <property type="term" value="F:metal ion binding"/>
    <property type="evidence" value="ECO:0007669"/>
    <property type="project" value="UniProtKB-KW"/>
</dbReference>
<dbReference type="InterPro" id="IPR007940">
    <property type="entry name" value="SH3BP5"/>
</dbReference>
<dbReference type="Pfam" id="PF04275">
    <property type="entry name" value="P-mevalo_kinase"/>
    <property type="match status" value="1"/>
</dbReference>
<proteinExistence type="inferred from homology"/>
<dbReference type="GO" id="GO:0004631">
    <property type="term" value="F:phosphomevalonate kinase activity"/>
    <property type="evidence" value="ECO:0007669"/>
    <property type="project" value="InterPro"/>
</dbReference>
<evidence type="ECO:0000259" key="12">
    <source>
        <dbReference type="PROSITE" id="PS50305"/>
    </source>
</evidence>
<dbReference type="Gene3D" id="2.20.28.200">
    <property type="match status" value="1"/>
</dbReference>
<protein>
    <recommendedName>
        <fullName evidence="2">protein acetyllysine N-acetyltransferase</fullName>
        <ecNumber evidence="2">2.3.1.286</ecNumber>
    </recommendedName>
</protein>
<dbReference type="Gene3D" id="3.40.50.1220">
    <property type="entry name" value="TPP-binding domain"/>
    <property type="match status" value="1"/>
</dbReference>
<dbReference type="SUPFAM" id="SSF52467">
    <property type="entry name" value="DHS-like NAD/FAD-binding domain"/>
    <property type="match status" value="1"/>
</dbReference>
<comment type="similarity">
    <text evidence="1">Belongs to the SH3BP5 family.</text>
</comment>
<keyword evidence="14" id="KW-1185">Reference proteome</keyword>
<evidence type="ECO:0000256" key="2">
    <source>
        <dbReference type="ARBA" id="ARBA00012928"/>
    </source>
</evidence>
<dbReference type="InterPro" id="IPR003000">
    <property type="entry name" value="Sirtuin"/>
</dbReference>
<dbReference type="Pfam" id="PF05276">
    <property type="entry name" value="SH3BP5"/>
    <property type="match status" value="1"/>
</dbReference>
<dbReference type="Proteomes" id="UP000663828">
    <property type="component" value="Unassembled WGS sequence"/>
</dbReference>
<dbReference type="GO" id="GO:0005737">
    <property type="term" value="C:cytoplasm"/>
    <property type="evidence" value="ECO:0007669"/>
    <property type="project" value="InterPro"/>
</dbReference>
<evidence type="ECO:0000256" key="10">
    <source>
        <dbReference type="SAM" id="Coils"/>
    </source>
</evidence>
<gene>
    <name evidence="13" type="ORF">XAT740_LOCUS13410</name>
</gene>
<evidence type="ECO:0000256" key="8">
    <source>
        <dbReference type="ARBA" id="ARBA00038170"/>
    </source>
</evidence>
<dbReference type="GO" id="GO:0070403">
    <property type="term" value="F:NAD+ binding"/>
    <property type="evidence" value="ECO:0007669"/>
    <property type="project" value="InterPro"/>
</dbReference>
<feature type="region of interest" description="Disordered" evidence="11">
    <location>
        <begin position="771"/>
        <end position="794"/>
    </location>
</feature>
<dbReference type="EMBL" id="CAJNOR010000777">
    <property type="protein sequence ID" value="CAF1004953.1"/>
    <property type="molecule type" value="Genomic_DNA"/>
</dbReference>
<evidence type="ECO:0000256" key="3">
    <source>
        <dbReference type="ARBA" id="ARBA00022679"/>
    </source>
</evidence>
<feature type="binding site" evidence="9">
    <location>
        <position position="178"/>
    </location>
    <ligand>
        <name>Zn(2+)</name>
        <dbReference type="ChEBI" id="CHEBI:29105"/>
    </ligand>
</feature>
<comment type="similarity">
    <text evidence="8">Belongs to the sirtuin family. Class IV subfamily.</text>
</comment>
<dbReference type="PROSITE" id="PS50305">
    <property type="entry name" value="SIRTUIN"/>
    <property type="match status" value="1"/>
</dbReference>
<feature type="domain" description="Deacetylase sirtuin-type" evidence="12">
    <location>
        <begin position="20"/>
        <end position="273"/>
    </location>
</feature>
<evidence type="ECO:0000313" key="13">
    <source>
        <dbReference type="EMBL" id="CAF1004953.1"/>
    </source>
</evidence>
<feature type="active site" description="Proton acceptor" evidence="9">
    <location>
        <position position="133"/>
    </location>
</feature>
<evidence type="ECO:0000256" key="5">
    <source>
        <dbReference type="ARBA" id="ARBA00022833"/>
    </source>
</evidence>
<dbReference type="InterPro" id="IPR027417">
    <property type="entry name" value="P-loop_NTPase"/>
</dbReference>
<evidence type="ECO:0000256" key="1">
    <source>
        <dbReference type="ARBA" id="ARBA00007796"/>
    </source>
</evidence>
<evidence type="ECO:0000313" key="14">
    <source>
        <dbReference type="Proteomes" id="UP000663828"/>
    </source>
</evidence>
<evidence type="ECO:0000256" key="7">
    <source>
        <dbReference type="ARBA" id="ARBA00023054"/>
    </source>
</evidence>
<reference evidence="13" key="1">
    <citation type="submission" date="2021-02" db="EMBL/GenBank/DDBJ databases">
        <authorList>
            <person name="Nowell W R."/>
        </authorList>
    </citation>
    <scope>NUCLEOTIDE SEQUENCE</scope>
</reference>
<dbReference type="GO" id="GO:0019287">
    <property type="term" value="P:isopentenyl diphosphate biosynthetic process, mevalonate pathway"/>
    <property type="evidence" value="ECO:0007669"/>
    <property type="project" value="UniProtKB-UniPathway"/>
</dbReference>
<dbReference type="Pfam" id="PF02146">
    <property type="entry name" value="SIR2"/>
    <property type="match status" value="1"/>
</dbReference>
<dbReference type="GO" id="GO:0035556">
    <property type="term" value="P:intracellular signal transduction"/>
    <property type="evidence" value="ECO:0007669"/>
    <property type="project" value="InterPro"/>
</dbReference>
<dbReference type="PANTHER" id="PTHR11085:SF12">
    <property type="entry name" value="NAD-DEPENDENT PROTEIN DEACYLASE SIRTUIN-6"/>
    <property type="match status" value="1"/>
</dbReference>
<dbReference type="InterPro" id="IPR005919">
    <property type="entry name" value="Pmev_kin_anim"/>
</dbReference>
<dbReference type="AlphaFoldDB" id="A0A814H2Q4"/>
<evidence type="ECO:0000256" key="11">
    <source>
        <dbReference type="SAM" id="MobiDB-lite"/>
    </source>
</evidence>
<dbReference type="EC" id="2.3.1.286" evidence="2"/>
<dbReference type="GO" id="GO:0006695">
    <property type="term" value="P:cholesterol biosynthetic process"/>
    <property type="evidence" value="ECO:0007669"/>
    <property type="project" value="InterPro"/>
</dbReference>
<feature type="coiled-coil region" evidence="10">
    <location>
        <begin position="462"/>
        <end position="538"/>
    </location>
</feature>
<dbReference type="InterPro" id="IPR026590">
    <property type="entry name" value="Ssirtuin_cat_dom"/>
</dbReference>
<dbReference type="InterPro" id="IPR050134">
    <property type="entry name" value="NAD-dep_sirtuin_deacylases"/>
</dbReference>
<feature type="region of interest" description="Disordered" evidence="11">
    <location>
        <begin position="672"/>
        <end position="722"/>
    </location>
</feature>
<feature type="binding site" evidence="9">
    <location>
        <position position="144"/>
    </location>
    <ligand>
        <name>Zn(2+)</name>
        <dbReference type="ChEBI" id="CHEBI:29105"/>
    </ligand>
</feature>
<accession>A0A814H2Q4</accession>
<dbReference type="GO" id="GO:0046969">
    <property type="term" value="F:histone H3K9 deacetylase activity, NAD-dependent"/>
    <property type="evidence" value="ECO:0007669"/>
    <property type="project" value="TreeGrafter"/>
</dbReference>
<feature type="compositionally biased region" description="Polar residues" evidence="11">
    <location>
        <begin position="703"/>
        <end position="717"/>
    </location>
</feature>
<keyword evidence="4 9" id="KW-0479">Metal-binding</keyword>
<feature type="coiled-coil region" evidence="10">
    <location>
        <begin position="593"/>
        <end position="669"/>
    </location>
</feature>
<dbReference type="GO" id="GO:0005634">
    <property type="term" value="C:nucleus"/>
    <property type="evidence" value="ECO:0007669"/>
    <property type="project" value="TreeGrafter"/>
</dbReference>
<dbReference type="FunFam" id="3.40.50.1220:FF:000038">
    <property type="entry name" value="NAD-dependent protein deacetylase sirtuin-6 isoform X2"/>
    <property type="match status" value="1"/>
</dbReference>
<dbReference type="PANTHER" id="PTHR11085">
    <property type="entry name" value="NAD-DEPENDENT PROTEIN DEACYLASE SIRTUIN-5, MITOCHONDRIAL-RELATED"/>
    <property type="match status" value="1"/>
</dbReference>
<keyword evidence="5 9" id="KW-0862">Zinc</keyword>
<organism evidence="13 14">
    <name type="scientific">Adineta ricciae</name>
    <name type="common">Rotifer</name>
    <dbReference type="NCBI Taxonomy" id="249248"/>
    <lineage>
        <taxon>Eukaryota</taxon>
        <taxon>Metazoa</taxon>
        <taxon>Spiralia</taxon>
        <taxon>Gnathifera</taxon>
        <taxon>Rotifera</taxon>
        <taxon>Eurotatoria</taxon>
        <taxon>Bdelloidea</taxon>
        <taxon>Adinetida</taxon>
        <taxon>Adinetidae</taxon>
        <taxon>Adineta</taxon>
    </lineage>
</organism>
<comment type="caution">
    <text evidence="13">The sequence shown here is derived from an EMBL/GenBank/DDBJ whole genome shotgun (WGS) entry which is preliminary data.</text>
</comment>
<dbReference type="UniPathway" id="UPA00057">
    <property type="reaction ID" value="UER00099"/>
</dbReference>
<keyword evidence="7 10" id="KW-0175">Coiled coil</keyword>
<keyword evidence="3" id="KW-0808">Transferase</keyword>
<evidence type="ECO:0000256" key="4">
    <source>
        <dbReference type="ARBA" id="ARBA00022723"/>
    </source>
</evidence>
<evidence type="ECO:0000256" key="6">
    <source>
        <dbReference type="ARBA" id="ARBA00023027"/>
    </source>
</evidence>
<dbReference type="InterPro" id="IPR029035">
    <property type="entry name" value="DHS-like_NAD/FAD-binding_dom"/>
</dbReference>
<evidence type="ECO:0000256" key="9">
    <source>
        <dbReference type="PROSITE-ProRule" id="PRU00236"/>
    </source>
</evidence>
<feature type="binding site" evidence="9">
    <location>
        <position position="141"/>
    </location>
    <ligand>
        <name>Zn(2+)</name>
        <dbReference type="ChEBI" id="CHEBI:29105"/>
    </ligand>
</feature>
<dbReference type="Gene3D" id="3.40.50.300">
    <property type="entry name" value="P-loop containing nucleotide triphosphate hydrolases"/>
    <property type="match status" value="1"/>
</dbReference>
<name>A0A814H2Q4_ADIRI</name>
<dbReference type="GO" id="GO:0000122">
    <property type="term" value="P:negative regulation of transcription by RNA polymerase II"/>
    <property type="evidence" value="ECO:0007669"/>
    <property type="project" value="TreeGrafter"/>
</dbReference>
<sequence>MSLSYAESLSYFPHKGKVGMPELNEKDEDLQKKLNQLEQMIRQSHHTVVITGAGISTDAGIPDFRGPNGVWTLEKRGEKPTFNTSFEKAIPTYTHQALCRLEEANYLHFVISQNIDGLHHRSGLPVDKLAELHGNVFAEECEVCHMQVIRPTTVGSYCRKRTGNVCNSMKGRNKSLSCRGKLRDTVLDWEDALPETALKLSEQHCAKADLCLCLGTSLQIRPCRDLPRKTKKNGGKVVIVNLQKTSMDSIASLIIHERCDRVMKHILQKLNLDLENKSNTNDLSKYSHVKKVILLLGKDKSGKNYIGTNLAEKLSAVLLNINESRQHEYGKTNDRIDTTQPTVNQWTDEKYHADPTYFCRVMLDEKNESCSSNPLWIITGVQHMKEIEYFQNYFSDHLLLVYIEASDDVRKRRGWTTVDTASAEYQLCMDNSGDNQIQSPAVTSPSANEELDPRIQIELDRLNYANEAINHLELQRDEARKAMQELSKISQEELAELEKSIGSAVIKARSYYEARIRLREAREVLTKAKHRFERAQALHVAAKELAIISADYVDEAGAGMSNENASAWSETYRQAVEKAGDAEREKYLADYDQQRAERVYADIEMLVEKLEKDSRRSINKSKPYYEKKVEFNKELEFQRRKVSGLENCVQEAKAQYQQSLKNLEHISNEIHEQRKHGKSISEQGEPTLDAVSEEVPEIKPKSSESPASDNLNTSQRTDSSDKQLVSCLLRTESLPTGIFCKTHSQLSPGPIELIKHPSEFNDEFLLSSKQTTSTDEMRDRGFSYSSQMTNDSDDRTESLHVLSDEQIGHLSSVYYPYPTEPGMTCQSLDPSRNIIPDSMLY</sequence>
<feature type="binding site" evidence="9">
    <location>
        <position position="158"/>
    </location>
    <ligand>
        <name>Zn(2+)</name>
        <dbReference type="ChEBI" id="CHEBI:29105"/>
    </ligand>
</feature>
<dbReference type="SUPFAM" id="SSF52540">
    <property type="entry name" value="P-loop containing nucleoside triphosphate hydrolases"/>
    <property type="match status" value="1"/>
</dbReference>
<dbReference type="GO" id="GO:0003714">
    <property type="term" value="F:transcription corepressor activity"/>
    <property type="evidence" value="ECO:0007669"/>
    <property type="project" value="TreeGrafter"/>
</dbReference>